<keyword evidence="5" id="KW-1015">Disulfide bond</keyword>
<name>A0A812A057_NYCPR</name>
<feature type="signal peptide" evidence="8">
    <location>
        <begin position="1"/>
        <end position="25"/>
    </location>
</feature>
<evidence type="ECO:0000256" key="6">
    <source>
        <dbReference type="ARBA" id="ARBA00023180"/>
    </source>
</evidence>
<protein>
    <submittedName>
        <fullName evidence="9">(raccoon dog) hypothetical protein</fullName>
    </submittedName>
</protein>
<dbReference type="Proteomes" id="UP000645828">
    <property type="component" value="Unassembled WGS sequence"/>
</dbReference>
<dbReference type="AlphaFoldDB" id="A0A812A057"/>
<keyword evidence="3 8" id="KW-0732">Signal</keyword>
<organism evidence="9 10">
    <name type="scientific">Nyctereutes procyonoides</name>
    <name type="common">Raccoon dog</name>
    <name type="synonym">Canis procyonoides</name>
    <dbReference type="NCBI Taxonomy" id="34880"/>
    <lineage>
        <taxon>Eukaryota</taxon>
        <taxon>Metazoa</taxon>
        <taxon>Chordata</taxon>
        <taxon>Craniata</taxon>
        <taxon>Vertebrata</taxon>
        <taxon>Euteleostomi</taxon>
        <taxon>Mammalia</taxon>
        <taxon>Eutheria</taxon>
        <taxon>Laurasiatheria</taxon>
        <taxon>Carnivora</taxon>
        <taxon>Caniformia</taxon>
        <taxon>Canidae</taxon>
        <taxon>Nyctereutes</taxon>
    </lineage>
</organism>
<evidence type="ECO:0000256" key="7">
    <source>
        <dbReference type="ARBA" id="ARBA00023288"/>
    </source>
</evidence>
<evidence type="ECO:0000256" key="1">
    <source>
        <dbReference type="ARBA" id="ARBA00004589"/>
    </source>
</evidence>
<keyword evidence="10" id="KW-1185">Reference proteome</keyword>
<feature type="chain" id="PRO_5032452049" evidence="8">
    <location>
        <begin position="26"/>
        <end position="102"/>
    </location>
</feature>
<keyword evidence="6" id="KW-0325">Glycoprotein</keyword>
<evidence type="ECO:0000313" key="10">
    <source>
        <dbReference type="Proteomes" id="UP000645828"/>
    </source>
</evidence>
<accession>A0A812A057</accession>
<comment type="subcellular location">
    <subcellularLocation>
        <location evidence="1">Membrane</location>
        <topology evidence="1">Lipid-anchor</topology>
        <topology evidence="1">GPI-anchor</topology>
    </subcellularLocation>
</comment>
<keyword evidence="2" id="KW-0336">GPI-anchor</keyword>
<dbReference type="InterPro" id="IPR045860">
    <property type="entry name" value="Snake_toxin-like_sf"/>
</dbReference>
<evidence type="ECO:0000256" key="3">
    <source>
        <dbReference type="ARBA" id="ARBA00022729"/>
    </source>
</evidence>
<keyword evidence="4" id="KW-0472">Membrane</keyword>
<sequence length="102" mass="11687">MGNRGGFTLLIHMLILAVLCHLGNSLTCYACTEPEDSCSKTTTCLVNLDTCLFTKAEFEDCNFKYISKALGLDKLENHYCQQDLRSRNTTLARVSPRRWLYW</sequence>
<reference evidence="9" key="1">
    <citation type="submission" date="2020-12" db="EMBL/GenBank/DDBJ databases">
        <authorList>
            <consortium name="Molecular Ecology Group"/>
        </authorList>
    </citation>
    <scope>NUCLEOTIDE SEQUENCE</scope>
    <source>
        <strain evidence="9">TBG_1078</strain>
    </source>
</reference>
<evidence type="ECO:0000313" key="9">
    <source>
        <dbReference type="EMBL" id="CAD7694122.1"/>
    </source>
</evidence>
<evidence type="ECO:0000256" key="2">
    <source>
        <dbReference type="ARBA" id="ARBA00022622"/>
    </source>
</evidence>
<dbReference type="Pfam" id="PF25152">
    <property type="entry name" value="CD59"/>
    <property type="match status" value="1"/>
</dbReference>
<dbReference type="SUPFAM" id="SSF57302">
    <property type="entry name" value="Snake toxin-like"/>
    <property type="match status" value="1"/>
</dbReference>
<gene>
    <name evidence="9" type="ORF">NYPRO_LOCUS26914</name>
</gene>
<evidence type="ECO:0000256" key="5">
    <source>
        <dbReference type="ARBA" id="ARBA00023157"/>
    </source>
</evidence>
<proteinExistence type="predicted"/>
<dbReference type="EMBL" id="CAJHUB010000788">
    <property type="protein sequence ID" value="CAD7694122.1"/>
    <property type="molecule type" value="Genomic_DNA"/>
</dbReference>
<dbReference type="GO" id="GO:0098552">
    <property type="term" value="C:side of membrane"/>
    <property type="evidence" value="ECO:0007669"/>
    <property type="project" value="UniProtKB-KW"/>
</dbReference>
<evidence type="ECO:0000256" key="8">
    <source>
        <dbReference type="SAM" id="SignalP"/>
    </source>
</evidence>
<evidence type="ECO:0000256" key="4">
    <source>
        <dbReference type="ARBA" id="ARBA00023136"/>
    </source>
</evidence>
<keyword evidence="7" id="KW-0449">Lipoprotein</keyword>
<dbReference type="InterPro" id="IPR056949">
    <property type="entry name" value="CD59"/>
</dbReference>
<comment type="caution">
    <text evidence="9">The sequence shown here is derived from an EMBL/GenBank/DDBJ whole genome shotgun (WGS) entry which is preliminary data.</text>
</comment>